<dbReference type="Proteomes" id="UP000251072">
    <property type="component" value="Unassembled WGS sequence"/>
</dbReference>
<reference evidence="3" key="3">
    <citation type="journal article" date="2019" name="Int. J. Syst. Evol. Microbiol.">
        <title>Polynucleobacter paneuropaeus sp. nov., characterized by six strains isolated from freshwater lakes located along a 3000 km north-south cross-section across Europe.</title>
        <authorList>
            <person name="Hoetzinger M."/>
            <person name="Schmidt J."/>
            <person name="Pitt A."/>
            <person name="Koll U."/>
            <person name="Lang E."/>
            <person name="Hahn M.W."/>
        </authorList>
    </citation>
    <scope>NUCLEOTIDE SEQUENCE</scope>
    <source>
        <strain evidence="3">MG-25-Pas1-D2</strain>
    </source>
</reference>
<dbReference type="RefSeq" id="WP_112237877.1">
    <property type="nucleotide sequence ID" value="NZ_CBCSBS010000001.1"/>
</dbReference>
<dbReference type="AlphaFoldDB" id="A0A2Z4JT52"/>
<evidence type="ECO:0000313" key="5">
    <source>
        <dbReference type="EMBL" id="RAZ42034.1"/>
    </source>
</evidence>
<evidence type="ECO:0000313" key="6">
    <source>
        <dbReference type="Proteomes" id="UP000248592"/>
    </source>
</evidence>
<accession>A0A2Z4JT52</accession>
<dbReference type="PANTHER" id="PTHR42709:SF4">
    <property type="entry name" value="INNER MEMBRANE PROTEIN YQAA"/>
    <property type="match status" value="1"/>
</dbReference>
<evidence type="ECO:0000313" key="7">
    <source>
        <dbReference type="Proteomes" id="UP000251072"/>
    </source>
</evidence>
<protein>
    <submittedName>
        <fullName evidence="3">DedA family protein</fullName>
    </submittedName>
</protein>
<dbReference type="InterPro" id="IPR051311">
    <property type="entry name" value="DedA_domain"/>
</dbReference>
<reference evidence="5 7" key="2">
    <citation type="submission" date="2018-06" db="EMBL/GenBank/DDBJ databases">
        <title>Genome of strain Polynucleobacter sp. FUKU-NW-11.</title>
        <authorList>
            <person name="Hahn M.W."/>
        </authorList>
    </citation>
    <scope>NUCLEOTIDE SEQUENCE [LARGE SCALE GENOMIC DNA]</scope>
    <source>
        <strain evidence="5">FUKU-NW-11</strain>
        <strain evidence="7">FUKU-NW11</strain>
    </source>
</reference>
<feature type="transmembrane region" description="Helical" evidence="1">
    <location>
        <begin position="51"/>
        <end position="73"/>
    </location>
</feature>
<reference evidence="4" key="4">
    <citation type="journal article" date="2021" name="Genome Biol. Evol.">
        <title>Continental-Scale Gene Flow Prevents Allopatric Divergence of Pelagic Freshwater Bacteria.</title>
        <authorList>
            <person name="Hoetzinger M."/>
            <person name="Pitt A."/>
            <person name="Huemer A."/>
            <person name="Hahn M.W."/>
        </authorList>
    </citation>
    <scope>NUCLEOTIDE SEQUENCE</scope>
    <source>
        <strain evidence="4">SM1-W8</strain>
    </source>
</reference>
<sequence>MEDLLHSFFHWFGMPSVGLPMVFITAFVSATLLPIGSEPVLFGYIAVKPHLYWLAIAVATIGNSLGGLLDWWLGLISRNGVESLKGPINGRVQSWLEARGPKMLLLSWLPGVGDPLCLAAGWLRLPWLPCLLYMAIGKFLRYVTITWLLSLIPHSFWEQLGHFIYRI</sequence>
<dbReference type="Pfam" id="PF09335">
    <property type="entry name" value="VTT_dom"/>
    <property type="match status" value="1"/>
</dbReference>
<keyword evidence="1" id="KW-0812">Transmembrane</keyword>
<dbReference type="PANTHER" id="PTHR42709">
    <property type="entry name" value="ALKALINE PHOSPHATASE LIKE PROTEIN"/>
    <property type="match status" value="1"/>
</dbReference>
<dbReference type="EMBL" id="CP030085">
    <property type="protein sequence ID" value="AWW49960.1"/>
    <property type="molecule type" value="Genomic_DNA"/>
</dbReference>
<evidence type="ECO:0000313" key="3">
    <source>
        <dbReference type="EMBL" id="AWW49960.1"/>
    </source>
</evidence>
<evidence type="ECO:0000259" key="2">
    <source>
        <dbReference type="Pfam" id="PF09335"/>
    </source>
</evidence>
<dbReference type="EMBL" id="JAANEY010000001">
    <property type="protein sequence ID" value="MBT8550571.1"/>
    <property type="molecule type" value="Genomic_DNA"/>
</dbReference>
<feature type="domain" description="VTT" evidence="2">
    <location>
        <begin position="51"/>
        <end position="146"/>
    </location>
</feature>
<proteinExistence type="predicted"/>
<organism evidence="3 6">
    <name type="scientific">Polynucleobacter paneuropaeus</name>
    <dbReference type="NCBI Taxonomy" id="2527775"/>
    <lineage>
        <taxon>Bacteria</taxon>
        <taxon>Pseudomonadati</taxon>
        <taxon>Pseudomonadota</taxon>
        <taxon>Betaproteobacteria</taxon>
        <taxon>Burkholderiales</taxon>
        <taxon>Burkholderiaceae</taxon>
        <taxon>Polynucleobacter</taxon>
    </lineage>
</organism>
<evidence type="ECO:0000313" key="4">
    <source>
        <dbReference type="EMBL" id="MBT8550571.1"/>
    </source>
</evidence>
<keyword evidence="1" id="KW-1133">Transmembrane helix</keyword>
<dbReference type="EMBL" id="QMCH01000003">
    <property type="protein sequence ID" value="RAZ42034.1"/>
    <property type="molecule type" value="Genomic_DNA"/>
</dbReference>
<reference evidence="6" key="1">
    <citation type="submission" date="2018-06" db="EMBL/GenBank/DDBJ databases">
        <title>Description of a new Polynucleobacter species.</title>
        <authorList>
            <person name="Hahn M.W."/>
        </authorList>
    </citation>
    <scope>NUCLEOTIDE SEQUENCE [LARGE SCALE GENOMIC DNA]</scope>
    <source>
        <strain evidence="6">MG-25-Pas1-D2</strain>
    </source>
</reference>
<gene>
    <name evidence="5" type="ORF">DP176_05540</name>
    <name evidence="4" type="ORF">G6731_01160</name>
    <name evidence="3" type="ORF">Pas1_05950</name>
</gene>
<dbReference type="Proteomes" id="UP000248592">
    <property type="component" value="Chromosome"/>
</dbReference>
<keyword evidence="7" id="KW-1185">Reference proteome</keyword>
<evidence type="ECO:0000256" key="1">
    <source>
        <dbReference type="SAM" id="Phobius"/>
    </source>
</evidence>
<keyword evidence="1" id="KW-0472">Membrane</keyword>
<dbReference type="Proteomes" id="UP000783102">
    <property type="component" value="Unassembled WGS sequence"/>
</dbReference>
<feature type="transmembrane region" description="Helical" evidence="1">
    <location>
        <begin position="20"/>
        <end position="44"/>
    </location>
</feature>
<name>A0A2Z4JT52_9BURK</name>
<dbReference type="InterPro" id="IPR032816">
    <property type="entry name" value="VTT_dom"/>
</dbReference>